<evidence type="ECO:0000256" key="5">
    <source>
        <dbReference type="ARBA" id="ARBA00022679"/>
    </source>
</evidence>
<dbReference type="NCBIfam" id="NF004491">
    <property type="entry name" value="PRK05826.1"/>
    <property type="match status" value="1"/>
</dbReference>
<dbReference type="GO" id="GO:0016301">
    <property type="term" value="F:kinase activity"/>
    <property type="evidence" value="ECO:0007669"/>
    <property type="project" value="UniProtKB-KW"/>
</dbReference>
<evidence type="ECO:0000256" key="7">
    <source>
        <dbReference type="ARBA" id="ARBA00022741"/>
    </source>
</evidence>
<evidence type="ECO:0000256" key="2">
    <source>
        <dbReference type="ARBA" id="ARBA00004997"/>
    </source>
</evidence>
<evidence type="ECO:0000256" key="14">
    <source>
        <dbReference type="RuleBase" id="RU000504"/>
    </source>
</evidence>
<comment type="pathway">
    <text evidence="2 14">Carbohydrate degradation; glycolysis; pyruvate from D-glyceraldehyde 3-phosphate: step 5/5.</text>
</comment>
<keyword evidence="18" id="KW-1185">Reference proteome</keyword>
<evidence type="ECO:0000256" key="1">
    <source>
        <dbReference type="ARBA" id="ARBA00001958"/>
    </source>
</evidence>
<keyword evidence="12 17" id="KW-0670">Pyruvate</keyword>
<dbReference type="Pfam" id="PF00224">
    <property type="entry name" value="PK"/>
    <property type="match status" value="1"/>
</dbReference>
<dbReference type="AlphaFoldDB" id="A0A1G9U8M2"/>
<dbReference type="FunFam" id="2.40.33.10:FF:000001">
    <property type="entry name" value="Pyruvate kinase"/>
    <property type="match status" value="1"/>
</dbReference>
<keyword evidence="5 14" id="KW-0808">Transferase</keyword>
<proteinExistence type="inferred from homology"/>
<dbReference type="Gene3D" id="3.40.1380.20">
    <property type="entry name" value="Pyruvate kinase, C-terminal domain"/>
    <property type="match status" value="1"/>
</dbReference>
<dbReference type="PROSITE" id="PS00110">
    <property type="entry name" value="PYRUVATE_KINASE"/>
    <property type="match status" value="1"/>
</dbReference>
<keyword evidence="6" id="KW-0479">Metal-binding</keyword>
<dbReference type="InterPro" id="IPR015813">
    <property type="entry name" value="Pyrv/PenolPyrv_kinase-like_dom"/>
</dbReference>
<dbReference type="InterPro" id="IPR015795">
    <property type="entry name" value="Pyrv_Knase_C"/>
</dbReference>
<comment type="similarity">
    <text evidence="3 14">Belongs to the pyruvate kinase family.</text>
</comment>
<reference evidence="17 18" key="1">
    <citation type="submission" date="2016-10" db="EMBL/GenBank/DDBJ databases">
        <authorList>
            <person name="de Groot N.N."/>
        </authorList>
    </citation>
    <scope>NUCLEOTIDE SEQUENCE [LARGE SCALE GENOMIC DNA]</scope>
    <source>
        <strain evidence="17 18">DSM 21668</strain>
    </source>
</reference>
<evidence type="ECO:0000259" key="15">
    <source>
        <dbReference type="Pfam" id="PF00224"/>
    </source>
</evidence>
<dbReference type="RefSeq" id="WP_093205708.1">
    <property type="nucleotide sequence ID" value="NZ_FNGS01000007.1"/>
</dbReference>
<dbReference type="Gene3D" id="3.20.20.60">
    <property type="entry name" value="Phosphoenolpyruvate-binding domains"/>
    <property type="match status" value="1"/>
</dbReference>
<comment type="cofactor">
    <cofactor evidence="1">
        <name>K(+)</name>
        <dbReference type="ChEBI" id="CHEBI:29103"/>
    </cofactor>
</comment>
<evidence type="ECO:0000256" key="10">
    <source>
        <dbReference type="ARBA" id="ARBA00022842"/>
    </source>
</evidence>
<dbReference type="STRING" id="563176.SAMN04488090_3713"/>
<keyword evidence="9" id="KW-0067">ATP-binding</keyword>
<comment type="catalytic activity">
    <reaction evidence="14">
        <text>pyruvate + ATP = phosphoenolpyruvate + ADP + H(+)</text>
        <dbReference type="Rhea" id="RHEA:18157"/>
        <dbReference type="ChEBI" id="CHEBI:15361"/>
        <dbReference type="ChEBI" id="CHEBI:15378"/>
        <dbReference type="ChEBI" id="CHEBI:30616"/>
        <dbReference type="ChEBI" id="CHEBI:58702"/>
        <dbReference type="ChEBI" id="CHEBI:456216"/>
        <dbReference type="EC" id="2.7.1.40"/>
    </reaction>
</comment>
<feature type="domain" description="Pyruvate kinase C-terminal" evidence="16">
    <location>
        <begin position="377"/>
        <end position="488"/>
    </location>
</feature>
<dbReference type="SUPFAM" id="SSF50800">
    <property type="entry name" value="PK beta-barrel domain-like"/>
    <property type="match status" value="1"/>
</dbReference>
<evidence type="ECO:0000256" key="13">
    <source>
        <dbReference type="NCBIfam" id="TIGR01064"/>
    </source>
</evidence>
<dbReference type="GO" id="GO:0004743">
    <property type="term" value="F:pyruvate kinase activity"/>
    <property type="evidence" value="ECO:0007669"/>
    <property type="project" value="UniProtKB-UniRule"/>
</dbReference>
<sequence length="503" mass="54942">MPYQKKTKIVATVGPASQSKEMLLKLAQSGANIFRLNFSHGTHADHLSRIQAIREINAEYGYNLTILQDLQGPKIRTQLVENNGVELIAGNPLTFVMDETLLGTSERVGTTYTSMYLDVKPGERILMDDGNLEVKVDDIDYDKKEVHTTVVYGGILKSKKGINLPGTKVGLPALTAKDEEDLYFGIENDVDWIALSFVRSAEDIAAVKEKIAARGGRAKIIAKIEKPEAVVPEVLDAIIDATDGIMVARGDLGVELDGAMVPELQKTMIKKCIKHAKPVIVATQMLESMTSSPRPTRAETSDVANAVLDGASATMLSAESASGQYPIEAVSTMSHIIEAVEIQQNNIPIVYGDESAIYFKNHMLKGEEDSPTILNDRVIAAACRLARDVRAKAILCITSSGYTAYRLSSHRPKADIFVFSSDKNLMTQMGLLWGARVFEYDSANQNSEQISHNIAKILVKEGYLQKGDVFVTLLSVPAQQDLRTNTVKMGIIDKIADEVEAGQ</sequence>
<feature type="domain" description="Pyruvate kinase barrel" evidence="15">
    <location>
        <begin position="5"/>
        <end position="330"/>
    </location>
</feature>
<dbReference type="EMBL" id="FNGS01000007">
    <property type="protein sequence ID" value="SDM56054.1"/>
    <property type="molecule type" value="Genomic_DNA"/>
</dbReference>
<dbReference type="GO" id="GO:0005524">
    <property type="term" value="F:ATP binding"/>
    <property type="evidence" value="ECO:0007669"/>
    <property type="project" value="UniProtKB-KW"/>
</dbReference>
<dbReference type="Pfam" id="PF02887">
    <property type="entry name" value="PK_C"/>
    <property type="match status" value="1"/>
</dbReference>
<dbReference type="GO" id="GO:0030955">
    <property type="term" value="F:potassium ion binding"/>
    <property type="evidence" value="ECO:0007669"/>
    <property type="project" value="UniProtKB-UniRule"/>
</dbReference>
<evidence type="ECO:0000259" key="16">
    <source>
        <dbReference type="Pfam" id="PF02887"/>
    </source>
</evidence>
<evidence type="ECO:0000256" key="4">
    <source>
        <dbReference type="ARBA" id="ARBA00012142"/>
    </source>
</evidence>
<keyword evidence="10 14" id="KW-0460">Magnesium</keyword>
<dbReference type="EC" id="2.7.1.40" evidence="4 13"/>
<dbReference type="UniPathway" id="UPA00109">
    <property type="reaction ID" value="UER00188"/>
</dbReference>
<organism evidence="17 18">
    <name type="scientific">Siphonobacter aquaeclarae</name>
    <dbReference type="NCBI Taxonomy" id="563176"/>
    <lineage>
        <taxon>Bacteria</taxon>
        <taxon>Pseudomonadati</taxon>
        <taxon>Bacteroidota</taxon>
        <taxon>Cytophagia</taxon>
        <taxon>Cytophagales</taxon>
        <taxon>Cytophagaceae</taxon>
        <taxon>Siphonobacter</taxon>
    </lineage>
</organism>
<gene>
    <name evidence="17" type="ORF">SAMN04488090_3713</name>
</gene>
<dbReference type="InterPro" id="IPR018209">
    <property type="entry name" value="Pyrv_Knase_AS"/>
</dbReference>
<keyword evidence="7" id="KW-0547">Nucleotide-binding</keyword>
<accession>A0A1G9U8M2</accession>
<dbReference type="SUPFAM" id="SSF52935">
    <property type="entry name" value="PK C-terminal domain-like"/>
    <property type="match status" value="1"/>
</dbReference>
<dbReference type="InterPro" id="IPR011037">
    <property type="entry name" value="Pyrv_Knase-like_insert_dom_sf"/>
</dbReference>
<evidence type="ECO:0000256" key="3">
    <source>
        <dbReference type="ARBA" id="ARBA00008663"/>
    </source>
</evidence>
<evidence type="ECO:0000313" key="17">
    <source>
        <dbReference type="EMBL" id="SDM56054.1"/>
    </source>
</evidence>
<protein>
    <recommendedName>
        <fullName evidence="4 13">Pyruvate kinase</fullName>
        <ecNumber evidence="4 13">2.7.1.40</ecNumber>
    </recommendedName>
</protein>
<name>A0A1G9U8M2_9BACT</name>
<dbReference type="SUPFAM" id="SSF51621">
    <property type="entry name" value="Phosphoenolpyruvate/pyruvate domain"/>
    <property type="match status" value="1"/>
</dbReference>
<dbReference type="InterPro" id="IPR001697">
    <property type="entry name" value="Pyr_Knase"/>
</dbReference>
<keyword evidence="11 14" id="KW-0324">Glycolysis</keyword>
<evidence type="ECO:0000256" key="9">
    <source>
        <dbReference type="ARBA" id="ARBA00022840"/>
    </source>
</evidence>
<dbReference type="PANTHER" id="PTHR11817">
    <property type="entry name" value="PYRUVATE KINASE"/>
    <property type="match status" value="1"/>
</dbReference>
<evidence type="ECO:0000256" key="6">
    <source>
        <dbReference type="ARBA" id="ARBA00022723"/>
    </source>
</evidence>
<evidence type="ECO:0000256" key="8">
    <source>
        <dbReference type="ARBA" id="ARBA00022777"/>
    </source>
</evidence>
<dbReference type="Gene3D" id="2.40.33.10">
    <property type="entry name" value="PK beta-barrel domain-like"/>
    <property type="match status" value="1"/>
</dbReference>
<keyword evidence="8 14" id="KW-0418">Kinase</keyword>
<dbReference type="InterPro" id="IPR015793">
    <property type="entry name" value="Pyrv_Knase_brl"/>
</dbReference>
<dbReference type="GO" id="GO:0000287">
    <property type="term" value="F:magnesium ion binding"/>
    <property type="evidence" value="ECO:0007669"/>
    <property type="project" value="UniProtKB-UniRule"/>
</dbReference>
<dbReference type="OrthoDB" id="9812123at2"/>
<dbReference type="PRINTS" id="PR01050">
    <property type="entry name" value="PYRUVTKNASE"/>
</dbReference>
<dbReference type="InterPro" id="IPR040442">
    <property type="entry name" value="Pyrv_kinase-like_dom_sf"/>
</dbReference>
<dbReference type="InterPro" id="IPR036918">
    <property type="entry name" value="Pyrv_Knase_C_sf"/>
</dbReference>
<dbReference type="Proteomes" id="UP000198901">
    <property type="component" value="Unassembled WGS sequence"/>
</dbReference>
<dbReference type="NCBIfam" id="NF004978">
    <property type="entry name" value="PRK06354.1"/>
    <property type="match status" value="1"/>
</dbReference>
<evidence type="ECO:0000256" key="12">
    <source>
        <dbReference type="ARBA" id="ARBA00023317"/>
    </source>
</evidence>
<dbReference type="NCBIfam" id="TIGR01064">
    <property type="entry name" value="pyruv_kin"/>
    <property type="match status" value="1"/>
</dbReference>
<evidence type="ECO:0000256" key="11">
    <source>
        <dbReference type="ARBA" id="ARBA00023152"/>
    </source>
</evidence>
<dbReference type="InterPro" id="IPR015806">
    <property type="entry name" value="Pyrv_Knase_insert_dom_sf"/>
</dbReference>
<evidence type="ECO:0000313" key="18">
    <source>
        <dbReference type="Proteomes" id="UP000198901"/>
    </source>
</evidence>